<gene>
    <name evidence="3" type="ORF">Gotri_028011</name>
</gene>
<dbReference type="Proteomes" id="UP000593568">
    <property type="component" value="Unassembled WGS sequence"/>
</dbReference>
<evidence type="ECO:0000313" key="3">
    <source>
        <dbReference type="EMBL" id="MBA0786373.1"/>
    </source>
</evidence>
<evidence type="ECO:0000256" key="1">
    <source>
        <dbReference type="SAM" id="MobiDB-lite"/>
    </source>
</evidence>
<feature type="non-terminal residue" evidence="3">
    <location>
        <position position="1"/>
    </location>
</feature>
<organism evidence="3 4">
    <name type="scientific">Gossypium trilobum</name>
    <dbReference type="NCBI Taxonomy" id="34281"/>
    <lineage>
        <taxon>Eukaryota</taxon>
        <taxon>Viridiplantae</taxon>
        <taxon>Streptophyta</taxon>
        <taxon>Embryophyta</taxon>
        <taxon>Tracheophyta</taxon>
        <taxon>Spermatophyta</taxon>
        <taxon>Magnoliopsida</taxon>
        <taxon>eudicotyledons</taxon>
        <taxon>Gunneridae</taxon>
        <taxon>Pentapetalae</taxon>
        <taxon>rosids</taxon>
        <taxon>malvids</taxon>
        <taxon>Malvales</taxon>
        <taxon>Malvaceae</taxon>
        <taxon>Malvoideae</taxon>
        <taxon>Gossypium</taxon>
    </lineage>
</organism>
<evidence type="ECO:0000313" key="4">
    <source>
        <dbReference type="Proteomes" id="UP000593568"/>
    </source>
</evidence>
<proteinExistence type="predicted"/>
<comment type="caution">
    <text evidence="3">The sequence shown here is derived from an EMBL/GenBank/DDBJ whole genome shotgun (WGS) entry which is preliminary data.</text>
</comment>
<feature type="region of interest" description="Disordered" evidence="1">
    <location>
        <begin position="1"/>
        <end position="25"/>
    </location>
</feature>
<dbReference type="PANTHER" id="PTHR33670">
    <property type="entry name" value="SPLICING FACTOR, PROLINE- AND GLUTAMINE-RICH-LIKE"/>
    <property type="match status" value="1"/>
</dbReference>
<dbReference type="EMBL" id="JABEZW010222755">
    <property type="protein sequence ID" value="MBA0786373.1"/>
    <property type="molecule type" value="Genomic_DNA"/>
</dbReference>
<keyword evidence="4" id="KW-1185">Reference proteome</keyword>
<dbReference type="AlphaFoldDB" id="A0A7J9FM51"/>
<dbReference type="PANTHER" id="PTHR33670:SF17">
    <property type="entry name" value="ANTHER-SPECIFIC PROLINE-RICH PROTEIN APG"/>
    <property type="match status" value="1"/>
</dbReference>
<reference evidence="3 4" key="1">
    <citation type="journal article" date="2019" name="Genome Biol. Evol.">
        <title>Insights into the evolution of the New World diploid cottons (Gossypium, subgenus Houzingenia) based on genome sequencing.</title>
        <authorList>
            <person name="Grover C.E."/>
            <person name="Arick M.A. 2nd"/>
            <person name="Thrash A."/>
            <person name="Conover J.L."/>
            <person name="Sanders W.S."/>
            <person name="Peterson D.G."/>
            <person name="Frelichowski J.E."/>
            <person name="Scheffler J.A."/>
            <person name="Scheffler B.E."/>
            <person name="Wendel J.F."/>
        </authorList>
    </citation>
    <scope>NUCLEOTIDE SEQUENCE [LARGE SCALE GENOMIC DNA]</scope>
    <source>
        <strain evidence="3">8</strain>
        <tissue evidence="3">Leaf</tissue>
    </source>
</reference>
<keyword evidence="2" id="KW-0472">Membrane</keyword>
<keyword evidence="2" id="KW-1133">Transmembrane helix</keyword>
<accession>A0A7J9FM51</accession>
<name>A0A7J9FM51_9ROSI</name>
<evidence type="ECO:0000256" key="2">
    <source>
        <dbReference type="SAM" id="Phobius"/>
    </source>
</evidence>
<protein>
    <submittedName>
        <fullName evidence="3">Uncharacterized protein</fullName>
    </submittedName>
</protein>
<sequence>TNRSQGNCKNCSPNTSLHSRPTVNHPKASAKNLVMGQVKILKRDEDLKQSKLDKRVRFVKKNVHVDLVSIECLSLDPRSVPTQIRLTKSKKNGSKVVLISFYVGSAFITSLPLSFVSLSVFFTKKIGVALKDDVAKSALIRILRLD</sequence>
<feature type="transmembrane region" description="Helical" evidence="2">
    <location>
        <begin position="96"/>
        <end position="122"/>
    </location>
</feature>
<keyword evidence="2" id="KW-0812">Transmembrane</keyword>
<feature type="compositionally biased region" description="Polar residues" evidence="1">
    <location>
        <begin position="1"/>
        <end position="22"/>
    </location>
</feature>